<feature type="non-terminal residue" evidence="1">
    <location>
        <position position="66"/>
    </location>
</feature>
<evidence type="ECO:0000313" key="1">
    <source>
        <dbReference type="EMBL" id="CAG8738734.1"/>
    </source>
</evidence>
<gene>
    <name evidence="1" type="ORF">SPELUC_LOCUS13628</name>
</gene>
<sequence length="66" mass="7587">TNKEEASKHEQKEKQVLKEVPGENLASWDKQVKLKIEKMKASQDQKINNTFKVAANITTNNMSEEQ</sequence>
<dbReference type="Proteomes" id="UP000789366">
    <property type="component" value="Unassembled WGS sequence"/>
</dbReference>
<protein>
    <submittedName>
        <fullName evidence="1">1286_t:CDS:1</fullName>
    </submittedName>
</protein>
<evidence type="ECO:0000313" key="2">
    <source>
        <dbReference type="Proteomes" id="UP000789366"/>
    </source>
</evidence>
<reference evidence="1" key="1">
    <citation type="submission" date="2021-06" db="EMBL/GenBank/DDBJ databases">
        <authorList>
            <person name="Kallberg Y."/>
            <person name="Tangrot J."/>
            <person name="Rosling A."/>
        </authorList>
    </citation>
    <scope>NUCLEOTIDE SEQUENCE</scope>
    <source>
        <strain evidence="1">28 12/20/2015</strain>
    </source>
</reference>
<comment type="caution">
    <text evidence="1">The sequence shown here is derived from an EMBL/GenBank/DDBJ whole genome shotgun (WGS) entry which is preliminary data.</text>
</comment>
<dbReference type="EMBL" id="CAJVPW010036921">
    <property type="protein sequence ID" value="CAG8738734.1"/>
    <property type="molecule type" value="Genomic_DNA"/>
</dbReference>
<name>A0ACA9Q6N0_9GLOM</name>
<accession>A0ACA9Q6N0</accession>
<keyword evidence="2" id="KW-1185">Reference proteome</keyword>
<proteinExistence type="predicted"/>
<feature type="non-terminal residue" evidence="1">
    <location>
        <position position="1"/>
    </location>
</feature>
<organism evidence="1 2">
    <name type="scientific">Cetraspora pellucida</name>
    <dbReference type="NCBI Taxonomy" id="1433469"/>
    <lineage>
        <taxon>Eukaryota</taxon>
        <taxon>Fungi</taxon>
        <taxon>Fungi incertae sedis</taxon>
        <taxon>Mucoromycota</taxon>
        <taxon>Glomeromycotina</taxon>
        <taxon>Glomeromycetes</taxon>
        <taxon>Diversisporales</taxon>
        <taxon>Gigasporaceae</taxon>
        <taxon>Cetraspora</taxon>
    </lineage>
</organism>